<dbReference type="Gene3D" id="3.50.30.40">
    <property type="entry name" value="Ribonuclease E inhibitor RraA/RraA-like"/>
    <property type="match status" value="1"/>
</dbReference>
<comment type="cofactor">
    <cofactor evidence="1">
        <name>a divalent metal cation</name>
        <dbReference type="ChEBI" id="CHEBI:60240"/>
    </cofactor>
</comment>
<dbReference type="RefSeq" id="WP_201672637.1">
    <property type="nucleotide sequence ID" value="NZ_JAEQNE010000001.1"/>
</dbReference>
<dbReference type="CDD" id="cd16841">
    <property type="entry name" value="RraA_family"/>
    <property type="match status" value="1"/>
</dbReference>
<evidence type="ECO:0000256" key="3">
    <source>
        <dbReference type="ARBA" id="ARBA00029596"/>
    </source>
</evidence>
<dbReference type="PANTHER" id="PTHR33254:SF4">
    <property type="entry name" value="4-HYDROXY-4-METHYL-2-OXOGLUTARATE ALDOLASE 3-RELATED"/>
    <property type="match status" value="1"/>
</dbReference>
<comment type="cofactor">
    <cofactor evidence="5">
        <name>Mg(2+)</name>
        <dbReference type="ChEBI" id="CHEBI:18420"/>
    </cofactor>
</comment>
<evidence type="ECO:0000256" key="1">
    <source>
        <dbReference type="ARBA" id="ARBA00001968"/>
    </source>
</evidence>
<dbReference type="Pfam" id="PF03737">
    <property type="entry name" value="RraA-like"/>
    <property type="match status" value="1"/>
</dbReference>
<reference evidence="6 7" key="1">
    <citation type="journal article" date="2017" name="Int. J. Syst. Evol. Microbiol.">
        <title>Ramlibacter monticola sp. nov., isolated from forest soil.</title>
        <authorList>
            <person name="Chaudhary D.K."/>
            <person name="Kim J."/>
        </authorList>
    </citation>
    <scope>NUCLEOTIDE SEQUENCE [LARGE SCALE GENOMIC DNA]</scope>
    <source>
        <strain evidence="6 7">KACC 19175</strain>
    </source>
</reference>
<evidence type="ECO:0000313" key="6">
    <source>
        <dbReference type="EMBL" id="MBL0390059.1"/>
    </source>
</evidence>
<protein>
    <recommendedName>
        <fullName evidence="2">Putative 4-hydroxy-4-methyl-2-oxoglutarate aldolase</fullName>
    </recommendedName>
    <alternativeName>
        <fullName evidence="3">Regulator of ribonuclease activity homolog</fullName>
    </alternativeName>
    <alternativeName>
        <fullName evidence="4">RraA-like protein</fullName>
    </alternativeName>
</protein>
<proteinExistence type="predicted"/>
<keyword evidence="5" id="KW-0460">Magnesium</keyword>
<accession>A0A936YWV5</accession>
<feature type="binding site" evidence="5">
    <location>
        <position position="116"/>
    </location>
    <ligand>
        <name>Mg(2+)</name>
        <dbReference type="ChEBI" id="CHEBI:18420"/>
    </ligand>
</feature>
<dbReference type="PANTHER" id="PTHR33254">
    <property type="entry name" value="4-HYDROXY-4-METHYL-2-OXOGLUTARATE ALDOLASE 3-RELATED"/>
    <property type="match status" value="1"/>
</dbReference>
<dbReference type="EMBL" id="JAEQNE010000001">
    <property type="protein sequence ID" value="MBL0390059.1"/>
    <property type="molecule type" value="Genomic_DNA"/>
</dbReference>
<dbReference type="InterPro" id="IPR005493">
    <property type="entry name" value="RraA/RraA-like"/>
</dbReference>
<keyword evidence="7" id="KW-1185">Reference proteome</keyword>
<sequence>MFEVHDLPAPLPTDLVALLARVETATIGHVLHDGFVDPEIRSLLGDRRVVGCAVTVRIPAMDSVLLHHAVSIARPGDFLVIERCGDRRHACLGGMVTHAAKLAGVVGAVIDGPATDMSEIRACDFPVWARGLSPITTKQLGTGGALNVPVTVGGQVVCPGDVVLADESGVVVLARDRAEALARKAIGMQEFEVEALARMRAGAKLGDLSGATARVAAALQSGGSSK</sequence>
<evidence type="ECO:0000313" key="7">
    <source>
        <dbReference type="Proteomes" id="UP000599109"/>
    </source>
</evidence>
<evidence type="ECO:0000256" key="5">
    <source>
        <dbReference type="PIRSR" id="PIRSR605493-1"/>
    </source>
</evidence>
<keyword evidence="5" id="KW-0479">Metal-binding</keyword>
<gene>
    <name evidence="6" type="ORF">JJ685_02775</name>
</gene>
<feature type="binding site" evidence="5">
    <location>
        <begin position="93"/>
        <end position="96"/>
    </location>
    <ligand>
        <name>substrate</name>
    </ligand>
</feature>
<evidence type="ECO:0000256" key="2">
    <source>
        <dbReference type="ARBA" id="ARBA00016549"/>
    </source>
</evidence>
<dbReference type="GO" id="GO:0046872">
    <property type="term" value="F:metal ion binding"/>
    <property type="evidence" value="ECO:0007669"/>
    <property type="project" value="UniProtKB-KW"/>
</dbReference>
<comment type="caution">
    <text evidence="6">The sequence shown here is derived from an EMBL/GenBank/DDBJ whole genome shotgun (WGS) entry which is preliminary data.</text>
</comment>
<organism evidence="6 7">
    <name type="scientific">Ramlibacter monticola</name>
    <dbReference type="NCBI Taxonomy" id="1926872"/>
    <lineage>
        <taxon>Bacteria</taxon>
        <taxon>Pseudomonadati</taxon>
        <taxon>Pseudomonadota</taxon>
        <taxon>Betaproteobacteria</taxon>
        <taxon>Burkholderiales</taxon>
        <taxon>Comamonadaceae</taxon>
        <taxon>Ramlibacter</taxon>
    </lineage>
</organism>
<name>A0A936YWV5_9BURK</name>
<dbReference type="Proteomes" id="UP000599109">
    <property type="component" value="Unassembled WGS sequence"/>
</dbReference>
<dbReference type="InterPro" id="IPR036704">
    <property type="entry name" value="RraA/RraA-like_sf"/>
</dbReference>
<evidence type="ECO:0000256" key="4">
    <source>
        <dbReference type="ARBA" id="ARBA00030169"/>
    </source>
</evidence>
<dbReference type="SUPFAM" id="SSF89562">
    <property type="entry name" value="RraA-like"/>
    <property type="match status" value="1"/>
</dbReference>
<dbReference type="AlphaFoldDB" id="A0A936YWV5"/>